<dbReference type="InterPro" id="IPR036047">
    <property type="entry name" value="F-box-like_dom_sf"/>
</dbReference>
<organism evidence="2 3">
    <name type="scientific">Jaapia argillacea MUCL 33604</name>
    <dbReference type="NCBI Taxonomy" id="933084"/>
    <lineage>
        <taxon>Eukaryota</taxon>
        <taxon>Fungi</taxon>
        <taxon>Dikarya</taxon>
        <taxon>Basidiomycota</taxon>
        <taxon>Agaricomycotina</taxon>
        <taxon>Agaricomycetes</taxon>
        <taxon>Agaricomycetidae</taxon>
        <taxon>Jaapiales</taxon>
        <taxon>Jaapiaceae</taxon>
        <taxon>Jaapia</taxon>
    </lineage>
</organism>
<reference evidence="3" key="1">
    <citation type="journal article" date="2014" name="Proc. Natl. Acad. Sci. U.S.A.">
        <title>Extensive sampling of basidiomycete genomes demonstrates inadequacy of the white-rot/brown-rot paradigm for wood decay fungi.</title>
        <authorList>
            <person name="Riley R."/>
            <person name="Salamov A.A."/>
            <person name="Brown D.W."/>
            <person name="Nagy L.G."/>
            <person name="Floudas D."/>
            <person name="Held B.W."/>
            <person name="Levasseur A."/>
            <person name="Lombard V."/>
            <person name="Morin E."/>
            <person name="Otillar R."/>
            <person name="Lindquist E.A."/>
            <person name="Sun H."/>
            <person name="LaButti K.M."/>
            <person name="Schmutz J."/>
            <person name="Jabbour D."/>
            <person name="Luo H."/>
            <person name="Baker S.E."/>
            <person name="Pisabarro A.G."/>
            <person name="Walton J.D."/>
            <person name="Blanchette R.A."/>
            <person name="Henrissat B."/>
            <person name="Martin F."/>
            <person name="Cullen D."/>
            <person name="Hibbett D.S."/>
            <person name="Grigoriev I.V."/>
        </authorList>
    </citation>
    <scope>NUCLEOTIDE SEQUENCE [LARGE SCALE GENOMIC DNA]</scope>
    <source>
        <strain evidence="3">MUCL 33604</strain>
    </source>
</reference>
<evidence type="ECO:0000259" key="1">
    <source>
        <dbReference type="PROSITE" id="PS50181"/>
    </source>
</evidence>
<name>A0A067PQQ6_9AGAM</name>
<dbReference type="InParanoid" id="A0A067PQQ6"/>
<accession>A0A067PQQ6</accession>
<sequence length="536" mass="61348">MIEPDSPMFERLPTELLINVLNELDFRTLLACRMISRYFKSIVDDTPLLQYKIELAIVGMVDGPNTTMTVEERRTRLQNYQDAWANLEWKVEELFPLAEGDLWELTGGVWALAKGPRSISFHQLPSVSRGIDSKKWSIHDVGFEIHDFVMDPGQDLLVLVESIEYGTGSLSRPASQIDATHFCRIHTRLLSTGENHPLGPVVGYFDHELEGYNPRWGFDLQVCGSYLGVIFIWPEAEDLQEVCVWAWTEGELLMCLRSGTKCVIHGFTFISETQLLLAAIYKGCPRLETHNFLEYEHKRVEWIYALAVTAFHYPNTPSHVCGKILVRSDPAPSWRPSGDLQVPFYNDPKTRLIVVTISLSDNDTREPETWDHFIPSDLFSENLDSFVPELKGTSPTRPCHVQWDMWGPEHTQLIPDDPDDTWVCRVSGTRNISFYWDRWLEETVFCVDDFNRLDINRRSADGIQSGIGYGVTADSNPFIGKDTISLTTKLPYRRTEFKFPLHLAKGRQFRCAMIHEDGILLIDDRHNSVACCLLTV</sequence>
<dbReference type="OrthoDB" id="2745718at2759"/>
<dbReference type="SMART" id="SM00256">
    <property type="entry name" value="FBOX"/>
    <property type="match status" value="1"/>
</dbReference>
<dbReference type="Gene3D" id="1.20.1280.50">
    <property type="match status" value="1"/>
</dbReference>
<dbReference type="InterPro" id="IPR001810">
    <property type="entry name" value="F-box_dom"/>
</dbReference>
<dbReference type="SUPFAM" id="SSF81383">
    <property type="entry name" value="F-box domain"/>
    <property type="match status" value="1"/>
</dbReference>
<proteinExistence type="predicted"/>
<dbReference type="PROSITE" id="PS50181">
    <property type="entry name" value="FBOX"/>
    <property type="match status" value="1"/>
</dbReference>
<dbReference type="Proteomes" id="UP000027265">
    <property type="component" value="Unassembled WGS sequence"/>
</dbReference>
<dbReference type="Pfam" id="PF00646">
    <property type="entry name" value="F-box"/>
    <property type="match status" value="1"/>
</dbReference>
<dbReference type="AlphaFoldDB" id="A0A067PQQ6"/>
<dbReference type="EMBL" id="KL197723">
    <property type="protein sequence ID" value="KDQ56145.1"/>
    <property type="molecule type" value="Genomic_DNA"/>
</dbReference>
<dbReference type="STRING" id="933084.A0A067PQQ6"/>
<gene>
    <name evidence="2" type="ORF">JAAARDRAFT_322114</name>
</gene>
<keyword evidence="3" id="KW-1185">Reference proteome</keyword>
<evidence type="ECO:0000313" key="3">
    <source>
        <dbReference type="Proteomes" id="UP000027265"/>
    </source>
</evidence>
<evidence type="ECO:0000313" key="2">
    <source>
        <dbReference type="EMBL" id="KDQ56145.1"/>
    </source>
</evidence>
<protein>
    <recommendedName>
        <fullName evidence="1">F-box domain-containing protein</fullName>
    </recommendedName>
</protein>
<dbReference type="HOGENOM" id="CLU_007279_3_1_1"/>
<feature type="domain" description="F-box" evidence="1">
    <location>
        <begin position="6"/>
        <end position="52"/>
    </location>
</feature>